<accession>A0A4Q1BTU1</accession>
<gene>
    <name evidence="1" type="ORF">M231_01212</name>
</gene>
<dbReference type="EMBL" id="SDIL01000008">
    <property type="protein sequence ID" value="RXK41504.1"/>
    <property type="molecule type" value="Genomic_DNA"/>
</dbReference>
<evidence type="ECO:0000313" key="2">
    <source>
        <dbReference type="Proteomes" id="UP000289152"/>
    </source>
</evidence>
<proteinExistence type="predicted"/>
<dbReference type="InParanoid" id="A0A4Q1BTU1"/>
<dbReference type="AlphaFoldDB" id="A0A4Q1BTU1"/>
<sequence>MDAGWNAQGGNLPEDQYPRYDKGLFQDIIYREVEGGTELRSVHQPGGDAKAWVFQQSTNLTVFSTVKSIYSGEVEITSTLKTDDYMVGTEATVNSSWWTMKSTADGSEYTRLKGEVQIAEQYVPNNQTFIQLRVSHDLITDSWTAHMWGQERGLWWRIYPNGEERWGDSRGGDPLLSGDDLTETGLDRDPSIISAGHEIIAAWPLVSDYPSQWKS</sequence>
<evidence type="ECO:0000313" key="1">
    <source>
        <dbReference type="EMBL" id="RXK41504.1"/>
    </source>
</evidence>
<organism evidence="1 2">
    <name type="scientific">Tremella mesenterica</name>
    <name type="common">Jelly fungus</name>
    <dbReference type="NCBI Taxonomy" id="5217"/>
    <lineage>
        <taxon>Eukaryota</taxon>
        <taxon>Fungi</taxon>
        <taxon>Dikarya</taxon>
        <taxon>Basidiomycota</taxon>
        <taxon>Agaricomycotina</taxon>
        <taxon>Tremellomycetes</taxon>
        <taxon>Tremellales</taxon>
        <taxon>Tremellaceae</taxon>
        <taxon>Tremella</taxon>
    </lineage>
</organism>
<dbReference type="VEuPathDB" id="FungiDB:TREMEDRAFT_64154"/>
<name>A0A4Q1BTU1_TREME</name>
<reference evidence="1 2" key="1">
    <citation type="submission" date="2016-06" db="EMBL/GenBank/DDBJ databases">
        <title>Evolution of pathogenesis and genome organization in the Tremellales.</title>
        <authorList>
            <person name="Cuomo C."/>
            <person name="Litvintseva A."/>
            <person name="Heitman J."/>
            <person name="Chen Y."/>
            <person name="Sun S."/>
            <person name="Springer D."/>
            <person name="Dromer F."/>
            <person name="Young S."/>
            <person name="Zeng Q."/>
            <person name="Chapman S."/>
            <person name="Gujja S."/>
            <person name="Saif S."/>
            <person name="Birren B."/>
        </authorList>
    </citation>
    <scope>NUCLEOTIDE SEQUENCE [LARGE SCALE GENOMIC DNA]</scope>
    <source>
        <strain evidence="1 2">ATCC 28783</strain>
    </source>
</reference>
<protein>
    <submittedName>
        <fullName evidence="1">Uncharacterized protein</fullName>
    </submittedName>
</protein>
<keyword evidence="2" id="KW-1185">Reference proteome</keyword>
<dbReference type="Proteomes" id="UP000289152">
    <property type="component" value="Unassembled WGS sequence"/>
</dbReference>
<comment type="caution">
    <text evidence="1">The sequence shown here is derived from an EMBL/GenBank/DDBJ whole genome shotgun (WGS) entry which is preliminary data.</text>
</comment>